<dbReference type="OrthoDB" id="4161332at2759"/>
<dbReference type="CDD" id="cd12148">
    <property type="entry name" value="fungal_TF_MHR"/>
    <property type="match status" value="1"/>
</dbReference>
<evidence type="ECO:0000256" key="1">
    <source>
        <dbReference type="ARBA" id="ARBA00004123"/>
    </source>
</evidence>
<evidence type="ECO:0000256" key="6">
    <source>
        <dbReference type="ARBA" id="ARBA00023163"/>
    </source>
</evidence>
<name>A0A167TUH2_9HYPO</name>
<dbReference type="GO" id="GO:0008270">
    <property type="term" value="F:zinc ion binding"/>
    <property type="evidence" value="ECO:0007669"/>
    <property type="project" value="InterPro"/>
</dbReference>
<evidence type="ECO:0000259" key="9">
    <source>
        <dbReference type="SMART" id="SM00906"/>
    </source>
</evidence>
<evidence type="ECO:0000256" key="5">
    <source>
        <dbReference type="ARBA" id="ARBA00023125"/>
    </source>
</evidence>
<dbReference type="AlphaFoldDB" id="A0A167TUH2"/>
<keyword evidence="7" id="KW-0539">Nucleus</keyword>
<dbReference type="GO" id="GO:0003677">
    <property type="term" value="F:DNA binding"/>
    <property type="evidence" value="ECO:0007669"/>
    <property type="project" value="UniProtKB-KW"/>
</dbReference>
<accession>A0A167TUH2</accession>
<evidence type="ECO:0000313" key="10">
    <source>
        <dbReference type="EMBL" id="OAA60959.1"/>
    </source>
</evidence>
<dbReference type="EMBL" id="AZHD01000008">
    <property type="protein sequence ID" value="OAA60959.1"/>
    <property type="molecule type" value="Genomic_DNA"/>
</dbReference>
<dbReference type="GO" id="GO:0006351">
    <property type="term" value="P:DNA-templated transcription"/>
    <property type="evidence" value="ECO:0007669"/>
    <property type="project" value="InterPro"/>
</dbReference>
<evidence type="ECO:0000256" key="2">
    <source>
        <dbReference type="ARBA" id="ARBA00022723"/>
    </source>
</evidence>
<feature type="region of interest" description="Disordered" evidence="8">
    <location>
        <begin position="145"/>
        <end position="167"/>
    </location>
</feature>
<sequence>MGDEVRCEGSQPTCKTCQAYHSECRYEKLPSMSQVLDMAKRLQEAEQTIAELRAAAGVTAATMASKLPAHTLASPTVEDEGGSLSVPSPTPVPHAVAQLIGNPPPPSQNVQAEPGEELPPGPTPKGLLHDLSLDEDGRICYYGPTSAVHDPPAMPPPSAHSPGHPDRMTKTTIRSVLAAKSQESRSWEDFALGAAAVQSDIPRPVVAKLLHIHWTWISPMFMWVYRPAFMRDMSTAGPYYSEFLLVVLCAHAARFQDNHVADMLISKARLLLGTAVQQPVSIPTVQALLQLSARDLAFGSISHAWLYSGMAFRMARDLGLHHSVLDAPGLTDLGPVDIEVRKRLFWSCYFWDKAISLYTGRMPALTELPENATVEFFIINDIISQLYCRWENSNAGHTRRIIAQRLDSWRAESPLHLVCDPDNLPDVCPPPHILSQNLLYYTTVILAHRPFWSVAVHYEACISAAHSIEKLLLLLERTFGFDNITYLMAYCIYTGASAILREARSGNAEASTKIQTFVRALQSGAKRCPLLERSLSLIRKGLHSPLDRSSTPRSVAVFDDDATAVYNYVPAFPYFGYSDVGDFDFSENPSGINLDTFSTLNCFPEAYM</sequence>
<keyword evidence="11" id="KW-1185">Reference proteome</keyword>
<dbReference type="PANTHER" id="PTHR31313">
    <property type="entry name" value="TY1 ENHANCER ACTIVATOR"/>
    <property type="match status" value="1"/>
</dbReference>
<dbReference type="InterPro" id="IPR051615">
    <property type="entry name" value="Transcr_Regulatory_Elem"/>
</dbReference>
<gene>
    <name evidence="10" type="ORF">SPI_04983</name>
</gene>
<dbReference type="InterPro" id="IPR001138">
    <property type="entry name" value="Zn2Cys6_DnaBD"/>
</dbReference>
<organism evidence="10 11">
    <name type="scientific">Niveomyces insectorum RCEF 264</name>
    <dbReference type="NCBI Taxonomy" id="1081102"/>
    <lineage>
        <taxon>Eukaryota</taxon>
        <taxon>Fungi</taxon>
        <taxon>Dikarya</taxon>
        <taxon>Ascomycota</taxon>
        <taxon>Pezizomycotina</taxon>
        <taxon>Sordariomycetes</taxon>
        <taxon>Hypocreomycetidae</taxon>
        <taxon>Hypocreales</taxon>
        <taxon>Cordycipitaceae</taxon>
        <taxon>Niveomyces</taxon>
    </lineage>
</organism>
<evidence type="ECO:0000256" key="8">
    <source>
        <dbReference type="SAM" id="MobiDB-lite"/>
    </source>
</evidence>
<dbReference type="STRING" id="1081102.A0A167TUH2"/>
<keyword evidence="3" id="KW-0862">Zinc</keyword>
<keyword evidence="2" id="KW-0479">Metal-binding</keyword>
<comment type="subcellular location">
    <subcellularLocation>
        <location evidence="1">Nucleus</location>
    </subcellularLocation>
</comment>
<proteinExistence type="predicted"/>
<evidence type="ECO:0000256" key="7">
    <source>
        <dbReference type="ARBA" id="ARBA00023242"/>
    </source>
</evidence>
<dbReference type="GO" id="GO:0000981">
    <property type="term" value="F:DNA-binding transcription factor activity, RNA polymerase II-specific"/>
    <property type="evidence" value="ECO:0007669"/>
    <property type="project" value="InterPro"/>
</dbReference>
<evidence type="ECO:0000256" key="4">
    <source>
        <dbReference type="ARBA" id="ARBA00023015"/>
    </source>
</evidence>
<evidence type="ECO:0000256" key="3">
    <source>
        <dbReference type="ARBA" id="ARBA00022833"/>
    </source>
</evidence>
<dbReference type="Proteomes" id="UP000076874">
    <property type="component" value="Unassembled WGS sequence"/>
</dbReference>
<dbReference type="CDD" id="cd00067">
    <property type="entry name" value="GAL4"/>
    <property type="match status" value="1"/>
</dbReference>
<evidence type="ECO:0000313" key="11">
    <source>
        <dbReference type="Proteomes" id="UP000076874"/>
    </source>
</evidence>
<dbReference type="PANTHER" id="PTHR31313:SF85">
    <property type="entry name" value="ZN(II)2CYS6 TRANSCRIPTION FACTOR (EUROFUNG)"/>
    <property type="match status" value="1"/>
</dbReference>
<dbReference type="Pfam" id="PF04082">
    <property type="entry name" value="Fungal_trans"/>
    <property type="match status" value="1"/>
</dbReference>
<feature type="domain" description="Xylanolytic transcriptional activator regulatory" evidence="9">
    <location>
        <begin position="304"/>
        <end position="383"/>
    </location>
</feature>
<dbReference type="InterPro" id="IPR007219">
    <property type="entry name" value="XnlR_reg_dom"/>
</dbReference>
<feature type="region of interest" description="Disordered" evidence="8">
    <location>
        <begin position="74"/>
        <end position="130"/>
    </location>
</feature>
<protein>
    <submittedName>
        <fullName evidence="10">Transcription factor</fullName>
    </submittedName>
</protein>
<keyword evidence="6" id="KW-0804">Transcription</keyword>
<dbReference type="SMART" id="SM00906">
    <property type="entry name" value="Fungal_trans"/>
    <property type="match status" value="1"/>
</dbReference>
<keyword evidence="4" id="KW-0805">Transcription regulation</keyword>
<dbReference type="GO" id="GO:0005634">
    <property type="term" value="C:nucleus"/>
    <property type="evidence" value="ECO:0007669"/>
    <property type="project" value="UniProtKB-SubCell"/>
</dbReference>
<reference evidence="10 11" key="1">
    <citation type="journal article" date="2016" name="Genome Biol. Evol.">
        <title>Divergent and convergent evolution of fungal pathogenicity.</title>
        <authorList>
            <person name="Shang Y."/>
            <person name="Xiao G."/>
            <person name="Zheng P."/>
            <person name="Cen K."/>
            <person name="Zhan S."/>
            <person name="Wang C."/>
        </authorList>
    </citation>
    <scope>NUCLEOTIDE SEQUENCE [LARGE SCALE GENOMIC DNA]</scope>
    <source>
        <strain evidence="10 11">RCEF 264</strain>
    </source>
</reference>
<dbReference type="InterPro" id="IPR036864">
    <property type="entry name" value="Zn2-C6_fun-type_DNA-bd_sf"/>
</dbReference>
<comment type="caution">
    <text evidence="10">The sequence shown here is derived from an EMBL/GenBank/DDBJ whole genome shotgun (WGS) entry which is preliminary data.</text>
</comment>
<dbReference type="Gene3D" id="4.10.240.10">
    <property type="entry name" value="Zn(2)-C6 fungal-type DNA-binding domain"/>
    <property type="match status" value="1"/>
</dbReference>
<keyword evidence="5" id="KW-0238">DNA-binding</keyword>